<reference evidence="2 3" key="1">
    <citation type="journal article" date="2019" name="Commun. Biol.">
        <title>The bagworm genome reveals a unique fibroin gene that provides high tensile strength.</title>
        <authorList>
            <person name="Kono N."/>
            <person name="Nakamura H."/>
            <person name="Ohtoshi R."/>
            <person name="Tomita M."/>
            <person name="Numata K."/>
            <person name="Arakawa K."/>
        </authorList>
    </citation>
    <scope>NUCLEOTIDE SEQUENCE [LARGE SCALE GENOMIC DNA]</scope>
</reference>
<feature type="transmembrane region" description="Helical" evidence="1">
    <location>
        <begin position="7"/>
        <end position="29"/>
    </location>
</feature>
<gene>
    <name evidence="2" type="ORF">EVAR_25261_1</name>
</gene>
<name>A0A4C1VQE1_EUMVA</name>
<accession>A0A4C1VQE1</accession>
<dbReference type="AlphaFoldDB" id="A0A4C1VQE1"/>
<organism evidence="2 3">
    <name type="scientific">Eumeta variegata</name>
    <name type="common">Bagworm moth</name>
    <name type="synonym">Eumeta japonica</name>
    <dbReference type="NCBI Taxonomy" id="151549"/>
    <lineage>
        <taxon>Eukaryota</taxon>
        <taxon>Metazoa</taxon>
        <taxon>Ecdysozoa</taxon>
        <taxon>Arthropoda</taxon>
        <taxon>Hexapoda</taxon>
        <taxon>Insecta</taxon>
        <taxon>Pterygota</taxon>
        <taxon>Neoptera</taxon>
        <taxon>Endopterygota</taxon>
        <taxon>Lepidoptera</taxon>
        <taxon>Glossata</taxon>
        <taxon>Ditrysia</taxon>
        <taxon>Tineoidea</taxon>
        <taxon>Psychidae</taxon>
        <taxon>Oiketicinae</taxon>
        <taxon>Eumeta</taxon>
    </lineage>
</organism>
<dbReference type="EMBL" id="BGZK01000381">
    <property type="protein sequence ID" value="GBP40409.1"/>
    <property type="molecule type" value="Genomic_DNA"/>
</dbReference>
<evidence type="ECO:0000256" key="1">
    <source>
        <dbReference type="SAM" id="Phobius"/>
    </source>
</evidence>
<keyword evidence="1" id="KW-0812">Transmembrane</keyword>
<keyword evidence="1" id="KW-0472">Membrane</keyword>
<proteinExistence type="predicted"/>
<comment type="caution">
    <text evidence="2">The sequence shown here is derived from an EMBL/GenBank/DDBJ whole genome shotgun (WGS) entry which is preliminary data.</text>
</comment>
<keyword evidence="3" id="KW-1185">Reference proteome</keyword>
<evidence type="ECO:0000313" key="3">
    <source>
        <dbReference type="Proteomes" id="UP000299102"/>
    </source>
</evidence>
<sequence>MKQRSLAVFGLVDILVECILTMIGFQGLITELEVCKLQHQTLKVNRGQNTFQDNSNKPKYGKDILFRYDMLIPVPTVGLHHQTLKANYGQVPLKKFY</sequence>
<keyword evidence="1" id="KW-1133">Transmembrane helix</keyword>
<dbReference type="Proteomes" id="UP000299102">
    <property type="component" value="Unassembled WGS sequence"/>
</dbReference>
<protein>
    <submittedName>
        <fullName evidence="2">Uncharacterized protein</fullName>
    </submittedName>
</protein>
<evidence type="ECO:0000313" key="2">
    <source>
        <dbReference type="EMBL" id="GBP40409.1"/>
    </source>
</evidence>
<dbReference type="OrthoDB" id="408743at2759"/>